<feature type="transmembrane region" description="Helical" evidence="5">
    <location>
        <begin position="38"/>
        <end position="57"/>
    </location>
</feature>
<dbReference type="InterPro" id="IPR002797">
    <property type="entry name" value="Polysacc_synth"/>
</dbReference>
<protein>
    <submittedName>
        <fullName evidence="6">Oligosaccharide flippase family protein</fullName>
    </submittedName>
</protein>
<feature type="transmembrane region" description="Helical" evidence="5">
    <location>
        <begin position="312"/>
        <end position="332"/>
    </location>
</feature>
<dbReference type="Pfam" id="PF01943">
    <property type="entry name" value="Polysacc_synt"/>
    <property type="match status" value="1"/>
</dbReference>
<evidence type="ECO:0000256" key="3">
    <source>
        <dbReference type="ARBA" id="ARBA00022989"/>
    </source>
</evidence>
<proteinExistence type="predicted"/>
<reference evidence="7 8" key="1">
    <citation type="submission" date="2018-09" db="EMBL/GenBank/DDBJ databases">
        <title>Persistent metagenomic signatures of early life antibiotic treatment in the infant gut microbiota and resistome.</title>
        <authorList>
            <person name="Gasparrini A.J."/>
        </authorList>
    </citation>
    <scope>NUCLEOTIDE SEQUENCE [LARGE SCALE GENOMIC DNA]</scope>
    <source>
        <strain evidence="7 8">T0181B.E-10</strain>
    </source>
</reference>
<gene>
    <name evidence="7" type="ORF">D4N09_00495</name>
    <name evidence="6" type="ORF">HVV39_01725</name>
</gene>
<dbReference type="Proteomes" id="UP000514533">
    <property type="component" value="Chromosome"/>
</dbReference>
<feature type="transmembrane region" description="Helical" evidence="5">
    <location>
        <begin position="371"/>
        <end position="390"/>
    </location>
</feature>
<evidence type="ECO:0000313" key="6">
    <source>
        <dbReference type="EMBL" id="QMS36812.1"/>
    </source>
</evidence>
<evidence type="ECO:0000313" key="8">
    <source>
        <dbReference type="Proteomes" id="UP000460654"/>
    </source>
</evidence>
<feature type="transmembrane region" description="Helical" evidence="5">
    <location>
        <begin position="103"/>
        <end position="121"/>
    </location>
</feature>
<feature type="transmembrane region" description="Helical" evidence="5">
    <location>
        <begin position="133"/>
        <end position="154"/>
    </location>
</feature>
<evidence type="ECO:0000313" key="7">
    <source>
        <dbReference type="EMBL" id="TXU37994.1"/>
    </source>
</evidence>
<keyword evidence="3 5" id="KW-1133">Transmembrane helix</keyword>
<name>A0A768W1Q6_ECOLX</name>
<dbReference type="AlphaFoldDB" id="A0A768W1Q6"/>
<feature type="transmembrane region" description="Helical" evidence="5">
    <location>
        <begin position="77"/>
        <end position="97"/>
    </location>
</feature>
<evidence type="ECO:0000313" key="9">
    <source>
        <dbReference type="Proteomes" id="UP000514533"/>
    </source>
</evidence>
<dbReference type="InterPro" id="IPR052556">
    <property type="entry name" value="PolySynth_Transporter"/>
</dbReference>
<sequence length="424" mass="48620">MPIKNFIYQFSDKIIRILYIFLMTYIAAKALGESGFGEFSLLATTIAIAVGVGTFGYEHTLVKKVSEKANKIEQVQWLVNGVILRLGIAILIGIVGFFIINNIFFYFVFLLVCVLSVLNTYEYYLMSHLRGDVIFFGRTLSYIIAITFLIYIYYTNRNSWVYFVFIIEPAIYGIWCFLHIRMLDKLKTSFVKESIDFKKLKELFMNGFPFMLSSLAIILYMRMDVYFIDYFMGKEAVGQYSLAVRFAEAVNFLPIVIANSVFPWLVNHRSSANYRKFFDGLFLASLIVFIPTSFAGMFAIKVLFGNEYNASIYIFVILLFQIIPVFIGVGRAKVLVIENLQRYIPFFVFSGVVLNALLNITLIPLYGIKGAAIATIISQFSTTFIIPLFIQKLRKISVIMLRSVFTCGFFLIFSIFQKSDANEN</sequence>
<feature type="transmembrane region" description="Helical" evidence="5">
    <location>
        <begin position="160"/>
        <end position="182"/>
    </location>
</feature>
<comment type="subcellular location">
    <subcellularLocation>
        <location evidence="1">Membrane</location>
        <topology evidence="1">Multi-pass membrane protein</topology>
    </subcellularLocation>
</comment>
<feature type="transmembrane region" description="Helical" evidence="5">
    <location>
        <begin position="14"/>
        <end position="32"/>
    </location>
</feature>
<feature type="transmembrane region" description="Helical" evidence="5">
    <location>
        <begin position="344"/>
        <end position="365"/>
    </location>
</feature>
<evidence type="ECO:0000256" key="2">
    <source>
        <dbReference type="ARBA" id="ARBA00022692"/>
    </source>
</evidence>
<dbReference type="Proteomes" id="UP000460654">
    <property type="component" value="Unassembled WGS sequence"/>
</dbReference>
<feature type="transmembrane region" description="Helical" evidence="5">
    <location>
        <begin position="203"/>
        <end position="223"/>
    </location>
</feature>
<feature type="transmembrane region" description="Helical" evidence="5">
    <location>
        <begin position="397"/>
        <end position="416"/>
    </location>
</feature>
<evidence type="ECO:0000256" key="1">
    <source>
        <dbReference type="ARBA" id="ARBA00004141"/>
    </source>
</evidence>
<keyword evidence="4 5" id="KW-0472">Membrane</keyword>
<dbReference type="EMBL" id="CP055981">
    <property type="protein sequence ID" value="QMS36812.1"/>
    <property type="molecule type" value="Genomic_DNA"/>
</dbReference>
<dbReference type="GO" id="GO:0016020">
    <property type="term" value="C:membrane"/>
    <property type="evidence" value="ECO:0007669"/>
    <property type="project" value="UniProtKB-SubCell"/>
</dbReference>
<dbReference type="PANTHER" id="PTHR43424:SF1">
    <property type="entry name" value="LOCUS PUTATIVE PROTEIN 1-RELATED"/>
    <property type="match status" value="1"/>
</dbReference>
<keyword evidence="2 5" id="KW-0812">Transmembrane</keyword>
<dbReference type="RefSeq" id="WP_054486154.1">
    <property type="nucleotide sequence ID" value="NZ_CAIZVD010000001.1"/>
</dbReference>
<dbReference type="PANTHER" id="PTHR43424">
    <property type="entry name" value="LOCUS PUTATIVE PROTEIN 1-RELATED"/>
    <property type="match status" value="1"/>
</dbReference>
<accession>A0A768W1Q6</accession>
<feature type="transmembrane region" description="Helical" evidence="5">
    <location>
        <begin position="243"/>
        <end position="265"/>
    </location>
</feature>
<reference evidence="6 9" key="2">
    <citation type="submission" date="2020-06" db="EMBL/GenBank/DDBJ databases">
        <title>REHAB project genomes.</title>
        <authorList>
            <person name="Shaw L.P."/>
        </authorList>
    </citation>
    <scope>NUCLEOTIDE SEQUENCE [LARGE SCALE GENOMIC DNA]</scope>
    <source>
        <strain evidence="6 9">RHB01-C20</strain>
    </source>
</reference>
<evidence type="ECO:0000256" key="5">
    <source>
        <dbReference type="SAM" id="Phobius"/>
    </source>
</evidence>
<organism evidence="6 9">
    <name type="scientific">Escherichia coli</name>
    <dbReference type="NCBI Taxonomy" id="562"/>
    <lineage>
        <taxon>Bacteria</taxon>
        <taxon>Pseudomonadati</taxon>
        <taxon>Pseudomonadota</taxon>
        <taxon>Gammaproteobacteria</taxon>
        <taxon>Enterobacterales</taxon>
        <taxon>Enterobacteriaceae</taxon>
        <taxon>Escherichia</taxon>
    </lineage>
</organism>
<feature type="transmembrane region" description="Helical" evidence="5">
    <location>
        <begin position="277"/>
        <end position="300"/>
    </location>
</feature>
<dbReference type="EMBL" id="QYOH01000001">
    <property type="protein sequence ID" value="TXU37994.1"/>
    <property type="molecule type" value="Genomic_DNA"/>
</dbReference>
<evidence type="ECO:0000256" key="4">
    <source>
        <dbReference type="ARBA" id="ARBA00023136"/>
    </source>
</evidence>